<dbReference type="InterPro" id="IPR006094">
    <property type="entry name" value="Oxid_FAD_bind_N"/>
</dbReference>
<dbReference type="STRING" id="448.Lery_0344"/>
<gene>
    <name evidence="3" type="ORF">Lery_0344</name>
</gene>
<feature type="domain" description="FAD-binding PCMH-type" evidence="2">
    <location>
        <begin position="14"/>
        <end position="180"/>
    </location>
</feature>
<comment type="caution">
    <text evidence="3">The sequence shown here is derived from an EMBL/GenBank/DDBJ whole genome shotgun (WGS) entry which is preliminary data.</text>
</comment>
<dbReference type="InterPro" id="IPR016167">
    <property type="entry name" value="FAD-bd_PCMH_sub1"/>
</dbReference>
<dbReference type="SUPFAM" id="SSF56176">
    <property type="entry name" value="FAD-binding/transporter-associated domain-like"/>
    <property type="match status" value="1"/>
</dbReference>
<proteinExistence type="predicted"/>
<evidence type="ECO:0000256" key="1">
    <source>
        <dbReference type="ARBA" id="ARBA00022827"/>
    </source>
</evidence>
<dbReference type="PANTHER" id="PTHR43762">
    <property type="entry name" value="L-GULONOLACTONE OXIDASE"/>
    <property type="match status" value="1"/>
</dbReference>
<dbReference type="Gene3D" id="3.30.465.10">
    <property type="match status" value="1"/>
</dbReference>
<evidence type="ECO:0000313" key="4">
    <source>
        <dbReference type="Proteomes" id="UP000054773"/>
    </source>
</evidence>
<dbReference type="Pfam" id="PF01565">
    <property type="entry name" value="FAD_binding_4"/>
    <property type="match status" value="1"/>
</dbReference>
<dbReference type="OrthoDB" id="143770at2"/>
<sequence>MRSQTKTLTHFSGAMSSQSTCFRPDNEWQLPPLFELSLTNVLARGYGLSYSDCCFNTQGQVIDCTRLNHLLSFDESNGLLYCQGGVTFADLFDVHPDFIPPVVPGTVHASLAGGIANDVHGKNNPTAGSLGRHIQWIELQQGLRLLRVSPEKYPDLYTATLAGLGLTGIIRRVALTLKRASRCVEVHTEQFTAFDKLLTAMKQTSSRCDYLVAWLDLLNPPRALMSAAVHCPGTPPPPPRSWTMPRLPFRLIHRFSMQYVNDYYFRRADTGMRRMDFIEFNNPLDKIRHWNRLYGRQGLVQFQAVFAEEKAETTLAALLNRIAETEATPTLCVLKYFTERGAGLLSFVQPGFTIAIDFIHDKKARAAIESMNQLITETGGRVYLAKDLFLTREQFVTQYPEQEQFKALLQQYPAGMQSDLARRLGISHD</sequence>
<reference evidence="3 4" key="1">
    <citation type="submission" date="2015-11" db="EMBL/GenBank/DDBJ databases">
        <title>Genomic analysis of 38 Legionella species identifies large and diverse effector repertoires.</title>
        <authorList>
            <person name="Burstein D."/>
            <person name="Amaro F."/>
            <person name="Zusman T."/>
            <person name="Lifshitz Z."/>
            <person name="Cohen O."/>
            <person name="Gilbert J.A."/>
            <person name="Pupko T."/>
            <person name="Shuman H.A."/>
            <person name="Segal G."/>
        </authorList>
    </citation>
    <scope>NUCLEOTIDE SEQUENCE [LARGE SCALE GENOMIC DNA]</scope>
    <source>
        <strain evidence="3 4">SE-32A-C8</strain>
    </source>
</reference>
<dbReference type="PANTHER" id="PTHR43762:SF1">
    <property type="entry name" value="D-ARABINONO-1,4-LACTONE OXIDASE"/>
    <property type="match status" value="1"/>
</dbReference>
<dbReference type="GO" id="GO:0071949">
    <property type="term" value="F:FAD binding"/>
    <property type="evidence" value="ECO:0007669"/>
    <property type="project" value="InterPro"/>
</dbReference>
<dbReference type="AlphaFoldDB" id="A0A0W0TUL6"/>
<dbReference type="Gene3D" id="3.30.43.10">
    <property type="entry name" value="Uridine Diphospho-n-acetylenolpyruvylglucosamine Reductase, domain 2"/>
    <property type="match status" value="1"/>
</dbReference>
<dbReference type="InterPro" id="IPR016170">
    <property type="entry name" value="Cytok_DH_C_sf"/>
</dbReference>
<protein>
    <submittedName>
        <fullName evidence="3">L-gululonolactone oxidase</fullName>
    </submittedName>
</protein>
<dbReference type="InterPro" id="IPR010031">
    <property type="entry name" value="FAD_lactone_oxidase-like"/>
</dbReference>
<dbReference type="EMBL" id="LNYA01000003">
    <property type="protein sequence ID" value="KTC99443.1"/>
    <property type="molecule type" value="Genomic_DNA"/>
</dbReference>
<dbReference type="Proteomes" id="UP000054773">
    <property type="component" value="Unassembled WGS sequence"/>
</dbReference>
<dbReference type="InterPro" id="IPR016166">
    <property type="entry name" value="FAD-bd_PCMH"/>
</dbReference>
<dbReference type="GO" id="GO:0016899">
    <property type="term" value="F:oxidoreductase activity, acting on the CH-OH group of donors, oxygen as acceptor"/>
    <property type="evidence" value="ECO:0007669"/>
    <property type="project" value="InterPro"/>
</dbReference>
<evidence type="ECO:0000259" key="2">
    <source>
        <dbReference type="PROSITE" id="PS51387"/>
    </source>
</evidence>
<name>A0A0W0TUL6_LEGER</name>
<dbReference type="RefSeq" id="WP_058525523.1">
    <property type="nucleotide sequence ID" value="NZ_LNYA01000003.1"/>
</dbReference>
<keyword evidence="1" id="KW-0285">Flavoprotein</keyword>
<accession>A0A0W0TUL6</accession>
<organism evidence="3 4">
    <name type="scientific">Legionella erythra</name>
    <dbReference type="NCBI Taxonomy" id="448"/>
    <lineage>
        <taxon>Bacteria</taxon>
        <taxon>Pseudomonadati</taxon>
        <taxon>Pseudomonadota</taxon>
        <taxon>Gammaproteobacteria</taxon>
        <taxon>Legionellales</taxon>
        <taxon>Legionellaceae</taxon>
        <taxon>Legionella</taxon>
    </lineage>
</organism>
<keyword evidence="4" id="KW-1185">Reference proteome</keyword>
<dbReference type="PATRIC" id="fig|448.7.peg.360"/>
<dbReference type="InterPro" id="IPR036318">
    <property type="entry name" value="FAD-bd_PCMH-like_sf"/>
</dbReference>
<evidence type="ECO:0000313" key="3">
    <source>
        <dbReference type="EMBL" id="KTC99443.1"/>
    </source>
</evidence>
<dbReference type="InterPro" id="IPR016169">
    <property type="entry name" value="FAD-bd_PCMH_sub2"/>
</dbReference>
<keyword evidence="1" id="KW-0274">FAD</keyword>
<dbReference type="Gene3D" id="3.40.462.10">
    <property type="entry name" value="FAD-linked oxidases, C-terminal domain"/>
    <property type="match status" value="1"/>
</dbReference>
<dbReference type="PROSITE" id="PS51387">
    <property type="entry name" value="FAD_PCMH"/>
    <property type="match status" value="1"/>
</dbReference>